<organism evidence="1 2">
    <name type="scientific">Thalassobaculum litoreum DSM 18839</name>
    <dbReference type="NCBI Taxonomy" id="1123362"/>
    <lineage>
        <taxon>Bacteria</taxon>
        <taxon>Pseudomonadati</taxon>
        <taxon>Pseudomonadota</taxon>
        <taxon>Alphaproteobacteria</taxon>
        <taxon>Rhodospirillales</taxon>
        <taxon>Thalassobaculaceae</taxon>
        <taxon>Thalassobaculum</taxon>
    </lineage>
</organism>
<comment type="caution">
    <text evidence="1">The sequence shown here is derived from an EMBL/GenBank/DDBJ whole genome shotgun (WGS) entry which is preliminary data.</text>
</comment>
<dbReference type="Proteomes" id="UP000198615">
    <property type="component" value="Unassembled WGS sequence"/>
</dbReference>
<accession>A0A8G2EYZ5</accession>
<keyword evidence="2" id="KW-1185">Reference proteome</keyword>
<dbReference type="EMBL" id="FNBW01000009">
    <property type="protein sequence ID" value="SDG02734.1"/>
    <property type="molecule type" value="Genomic_DNA"/>
</dbReference>
<sequence length="72" mass="8392">MGTFPTAIREFGEEFVVMQLKRHAADYAPDDTYYKSAVLRDIINAEDVIRRFAQEPAKDRRAFAAWVVLRTR</sequence>
<protein>
    <submittedName>
        <fullName evidence="1">Uncharacterized protein</fullName>
    </submittedName>
</protein>
<evidence type="ECO:0000313" key="2">
    <source>
        <dbReference type="Proteomes" id="UP000198615"/>
    </source>
</evidence>
<reference evidence="1 2" key="1">
    <citation type="submission" date="2016-10" db="EMBL/GenBank/DDBJ databases">
        <authorList>
            <person name="Varghese N."/>
            <person name="Submissions S."/>
        </authorList>
    </citation>
    <scope>NUCLEOTIDE SEQUENCE [LARGE SCALE GENOMIC DNA]</scope>
    <source>
        <strain evidence="1 2">DSM 18839</strain>
    </source>
</reference>
<proteinExistence type="predicted"/>
<evidence type="ECO:0000313" key="1">
    <source>
        <dbReference type="EMBL" id="SDG02734.1"/>
    </source>
</evidence>
<dbReference type="AlphaFoldDB" id="A0A8G2EYZ5"/>
<name>A0A8G2EYZ5_9PROT</name>
<dbReference type="OrthoDB" id="7845978at2"/>
<dbReference type="RefSeq" id="WP_093151575.1">
    <property type="nucleotide sequence ID" value="NZ_FNBW01000009.1"/>
</dbReference>
<gene>
    <name evidence="1" type="ORF">SAMN05660686_03103</name>
</gene>